<proteinExistence type="evidence at transcript level"/>
<name>A0A6G9W2G5_ECHMU</name>
<evidence type="ECO:0000256" key="1">
    <source>
        <dbReference type="ARBA" id="ARBA00008390"/>
    </source>
</evidence>
<evidence type="ECO:0000256" key="2">
    <source>
        <dbReference type="ARBA" id="ARBA00023121"/>
    </source>
</evidence>
<dbReference type="Gene3D" id="2.40.128.20">
    <property type="match status" value="1"/>
</dbReference>
<dbReference type="InterPro" id="IPR000566">
    <property type="entry name" value="Lipocln_cytosolic_FA-bd_dom"/>
</dbReference>
<dbReference type="PANTHER" id="PTHR11955">
    <property type="entry name" value="FATTY ACID BINDING PROTEIN"/>
    <property type="match status" value="1"/>
</dbReference>
<dbReference type="PRINTS" id="PR00178">
    <property type="entry name" value="FATTYACIDBP"/>
</dbReference>
<accession>A0A6G9W2G5</accession>
<feature type="domain" description="Lipocalin/cytosolic fatty-acid binding" evidence="3">
    <location>
        <begin position="6"/>
        <end position="131"/>
    </location>
</feature>
<dbReference type="GO" id="GO:0008289">
    <property type="term" value="F:lipid binding"/>
    <property type="evidence" value="ECO:0007669"/>
    <property type="project" value="UniProtKB-KW"/>
</dbReference>
<dbReference type="CDD" id="cd00742">
    <property type="entry name" value="FABP"/>
    <property type="match status" value="1"/>
</dbReference>
<sequence length="133" mass="14624">MEAFLGTWKVDSNGDFHKFMNHFGVPTAIAKMVLLVGSKTIFSQKDADTYCIAVSSIKGKTEATFRLDQEFEEACSGGAPMKSKITMEGGVMKHIQVGRGETIITTRTINGNIMTVVYTVGDLTCSRTYKRVE</sequence>
<dbReference type="Pfam" id="PF00061">
    <property type="entry name" value="Lipocalin"/>
    <property type="match status" value="1"/>
</dbReference>
<dbReference type="SMR" id="A0A6G9W2G5"/>
<dbReference type="InterPro" id="IPR000463">
    <property type="entry name" value="Fatty_acid-bd"/>
</dbReference>
<dbReference type="SUPFAM" id="SSF50814">
    <property type="entry name" value="Lipocalins"/>
    <property type="match status" value="1"/>
</dbReference>
<reference evidence="4" key="1">
    <citation type="journal article" date="2020" name="Parasitol. Res.">
        <title>Fatty acid-binding proteins in Echinococcus spp.: the family has grown.</title>
        <authorList>
            <person name="Porfido J.L."/>
            <person name="Herz M."/>
            <person name="Kiss F."/>
            <person name="Kamenetzky L."/>
            <person name="Brehm K."/>
            <person name="Rosenzvit M.C."/>
            <person name="Corsico B."/>
            <person name="Franchini G.R."/>
        </authorList>
    </citation>
    <scope>NUCLEOTIDE SEQUENCE</scope>
</reference>
<evidence type="ECO:0000313" key="4">
    <source>
        <dbReference type="EMBL" id="QIR83324.1"/>
    </source>
</evidence>
<dbReference type="EMBL" id="MN809112">
    <property type="protein sequence ID" value="QIR83324.1"/>
    <property type="molecule type" value="mRNA"/>
</dbReference>
<comment type="similarity">
    <text evidence="1">Belongs to the calycin superfamily. Fatty-acid binding protein (FABP) family.</text>
</comment>
<dbReference type="InterPro" id="IPR031259">
    <property type="entry name" value="ILBP"/>
</dbReference>
<evidence type="ECO:0000259" key="3">
    <source>
        <dbReference type="Pfam" id="PF00061"/>
    </source>
</evidence>
<protein>
    <submittedName>
        <fullName evidence="4">FABP5</fullName>
    </submittedName>
</protein>
<dbReference type="InterPro" id="IPR012674">
    <property type="entry name" value="Calycin"/>
</dbReference>
<organism evidence="4">
    <name type="scientific">Echinococcus multilocularis</name>
    <name type="common">Fox tapeworm</name>
    <dbReference type="NCBI Taxonomy" id="6211"/>
    <lineage>
        <taxon>Eukaryota</taxon>
        <taxon>Metazoa</taxon>
        <taxon>Spiralia</taxon>
        <taxon>Lophotrochozoa</taxon>
        <taxon>Platyhelminthes</taxon>
        <taxon>Cestoda</taxon>
        <taxon>Eucestoda</taxon>
        <taxon>Cyclophyllidea</taxon>
        <taxon>Taeniidae</taxon>
        <taxon>Echinococcus</taxon>
    </lineage>
</organism>
<keyword evidence="2" id="KW-0446">Lipid-binding</keyword>
<dbReference type="AlphaFoldDB" id="A0A6G9W2G5"/>